<dbReference type="InterPro" id="IPR042099">
    <property type="entry name" value="ANL_N_sf"/>
</dbReference>
<dbReference type="GO" id="GO:0044539">
    <property type="term" value="P:long-chain fatty acid import into cell"/>
    <property type="evidence" value="ECO:0007669"/>
    <property type="project" value="TreeGrafter"/>
</dbReference>
<evidence type="ECO:0000313" key="8">
    <source>
        <dbReference type="Proteomes" id="UP000612585"/>
    </source>
</evidence>
<dbReference type="InterPro" id="IPR045851">
    <property type="entry name" value="AMP-bd_C_sf"/>
</dbReference>
<dbReference type="Gene3D" id="3.30.300.30">
    <property type="match status" value="1"/>
</dbReference>
<evidence type="ECO:0000256" key="1">
    <source>
        <dbReference type="ARBA" id="ARBA00006432"/>
    </source>
</evidence>
<feature type="domain" description="AMP-binding enzyme C-terminal" evidence="6">
    <location>
        <begin position="423"/>
        <end position="498"/>
    </location>
</feature>
<evidence type="ECO:0000256" key="3">
    <source>
        <dbReference type="ARBA" id="ARBA00022741"/>
    </source>
</evidence>
<proteinExistence type="inferred from homology"/>
<comment type="caution">
    <text evidence="7">The sequence shown here is derived from an EMBL/GenBank/DDBJ whole genome shotgun (WGS) entry which is preliminary data.</text>
</comment>
<comment type="similarity">
    <text evidence="1">Belongs to the ATP-dependent AMP-binding enzyme family.</text>
</comment>
<dbReference type="GO" id="GO:0004467">
    <property type="term" value="F:long-chain fatty acid-CoA ligase activity"/>
    <property type="evidence" value="ECO:0007669"/>
    <property type="project" value="TreeGrafter"/>
</dbReference>
<reference evidence="7" key="1">
    <citation type="submission" date="2021-01" db="EMBL/GenBank/DDBJ databases">
        <title>Whole genome shotgun sequence of Virgisporangium aurantiacum NBRC 16421.</title>
        <authorList>
            <person name="Komaki H."/>
            <person name="Tamura T."/>
        </authorList>
    </citation>
    <scope>NUCLEOTIDE SEQUENCE</scope>
    <source>
        <strain evidence="7">NBRC 16421</strain>
    </source>
</reference>
<dbReference type="InterPro" id="IPR000873">
    <property type="entry name" value="AMP-dep_synth/lig_dom"/>
</dbReference>
<evidence type="ECO:0000259" key="6">
    <source>
        <dbReference type="Pfam" id="PF13193"/>
    </source>
</evidence>
<dbReference type="PANTHER" id="PTHR43107:SF15">
    <property type="entry name" value="FATTY ACID TRANSPORT PROTEIN 3, ISOFORM A"/>
    <property type="match status" value="1"/>
</dbReference>
<keyword evidence="8" id="KW-1185">Reference proteome</keyword>
<organism evidence="7 8">
    <name type="scientific">Virgisporangium aurantiacum</name>
    <dbReference type="NCBI Taxonomy" id="175570"/>
    <lineage>
        <taxon>Bacteria</taxon>
        <taxon>Bacillati</taxon>
        <taxon>Actinomycetota</taxon>
        <taxon>Actinomycetes</taxon>
        <taxon>Micromonosporales</taxon>
        <taxon>Micromonosporaceae</taxon>
        <taxon>Virgisporangium</taxon>
    </lineage>
</organism>
<dbReference type="Pfam" id="PF13193">
    <property type="entry name" value="AMP-binding_C"/>
    <property type="match status" value="1"/>
</dbReference>
<dbReference type="Proteomes" id="UP000612585">
    <property type="component" value="Unassembled WGS sequence"/>
</dbReference>
<dbReference type="RefSeq" id="WP_203998660.1">
    <property type="nucleotide sequence ID" value="NZ_BOPG01000034.1"/>
</dbReference>
<dbReference type="EMBL" id="BOPG01000034">
    <property type="protein sequence ID" value="GIJ58231.1"/>
    <property type="molecule type" value="Genomic_DNA"/>
</dbReference>
<dbReference type="GO" id="GO:0005524">
    <property type="term" value="F:ATP binding"/>
    <property type="evidence" value="ECO:0007669"/>
    <property type="project" value="UniProtKB-KW"/>
</dbReference>
<evidence type="ECO:0000256" key="4">
    <source>
        <dbReference type="ARBA" id="ARBA00022840"/>
    </source>
</evidence>
<dbReference type="GO" id="GO:0005324">
    <property type="term" value="F:long-chain fatty acid transmembrane transporter activity"/>
    <property type="evidence" value="ECO:0007669"/>
    <property type="project" value="TreeGrafter"/>
</dbReference>
<dbReference type="InterPro" id="IPR025110">
    <property type="entry name" value="AMP-bd_C"/>
</dbReference>
<dbReference type="GO" id="GO:0005886">
    <property type="term" value="C:plasma membrane"/>
    <property type="evidence" value="ECO:0007669"/>
    <property type="project" value="TreeGrafter"/>
</dbReference>
<dbReference type="PANTHER" id="PTHR43107">
    <property type="entry name" value="LONG-CHAIN FATTY ACID TRANSPORT PROTEIN"/>
    <property type="match status" value="1"/>
</dbReference>
<dbReference type="AlphaFoldDB" id="A0A8J3Z6B4"/>
<dbReference type="SUPFAM" id="SSF56801">
    <property type="entry name" value="Acetyl-CoA synthetase-like"/>
    <property type="match status" value="1"/>
</dbReference>
<accession>A0A8J3Z6B4</accession>
<dbReference type="InterPro" id="IPR020845">
    <property type="entry name" value="AMP-binding_CS"/>
</dbReference>
<keyword evidence="2 7" id="KW-0436">Ligase</keyword>
<evidence type="ECO:0000259" key="5">
    <source>
        <dbReference type="Pfam" id="PF00501"/>
    </source>
</evidence>
<name>A0A8J3Z6B4_9ACTN</name>
<evidence type="ECO:0000256" key="2">
    <source>
        <dbReference type="ARBA" id="ARBA00022598"/>
    </source>
</evidence>
<feature type="domain" description="AMP-dependent synthetase/ligase" evidence="5">
    <location>
        <begin position="11"/>
        <end position="361"/>
    </location>
</feature>
<keyword evidence="4" id="KW-0067">ATP-binding</keyword>
<evidence type="ECO:0000313" key="7">
    <source>
        <dbReference type="EMBL" id="GIJ58231.1"/>
    </source>
</evidence>
<protein>
    <submittedName>
        <fullName evidence="7">ATP-dependent acyl-CoA ligase</fullName>
    </submittedName>
</protein>
<dbReference type="Pfam" id="PF00501">
    <property type="entry name" value="AMP-binding"/>
    <property type="match status" value="1"/>
</dbReference>
<keyword evidence="3" id="KW-0547">Nucleotide-binding</keyword>
<sequence>MTPTVDALLSQRAQEKGSAAFLRFSRRELTYKQCDALSARAAAAFSGLGVGAGDLVAVLLPNCPEAVVTWFGANRLGAVAAPVNTAFRGPALAHVLNLTGAAVLVVDDSLVGALTSVHNELTAARTLVVRGDHEGVSRLFPQWTVLPYSVLEAPGDPPPPAHGAADPALVLFTSGTTGRSKGCLLSHRFAVRQAELMVENFGLRADDVLYCPFPLFHLDATVMTVMPALVLGATAAIGERFSASGFWPEVRAMGATVFDFMGATLTILHKRQSQVDDRAHSVRLGWGVPMPEFASSFEERFGVKLVEAYGSTDVGVPIYSDPSLPRRPGACGRPIPAYDVRLVDAADVPVPVGAVGEIVVRPNEPGLINDGYLGMPAESLAARRNLWFHTGDLARQDADGYVYFVGRLSDSIRRRGENISAFEVEEVVAAHPDVLEAAAYGVPSDLTEEDVMVAVVPRPGRTIDPAALVSWCASRMARHMLPTHVDVVGSLPKTPTEKVEKHVLKARGVTPTSWSP</sequence>
<dbReference type="Gene3D" id="3.40.50.12780">
    <property type="entry name" value="N-terminal domain of ligase-like"/>
    <property type="match status" value="1"/>
</dbReference>
<gene>
    <name evidence="7" type="ORF">Vau01_057470</name>
</gene>
<dbReference type="PROSITE" id="PS00455">
    <property type="entry name" value="AMP_BINDING"/>
    <property type="match status" value="1"/>
</dbReference>